<keyword evidence="1" id="KW-0812">Transmembrane</keyword>
<evidence type="ECO:0000256" key="1">
    <source>
        <dbReference type="SAM" id="Phobius"/>
    </source>
</evidence>
<dbReference type="Proteomes" id="UP000680865">
    <property type="component" value="Unassembled WGS sequence"/>
</dbReference>
<evidence type="ECO:0000313" key="3">
    <source>
        <dbReference type="Proteomes" id="UP000680865"/>
    </source>
</evidence>
<proteinExistence type="predicted"/>
<gene>
    <name evidence="2" type="ORF">Aco04nite_85300</name>
</gene>
<dbReference type="AlphaFoldDB" id="A0A919T1S9"/>
<dbReference type="RefSeq" id="WP_213002880.1">
    <property type="nucleotide sequence ID" value="NZ_BAAATW010000011.1"/>
</dbReference>
<name>A0A919T1S9_9ACTN</name>
<dbReference type="EMBL" id="BOQP01000053">
    <property type="protein sequence ID" value="GIM83194.1"/>
    <property type="molecule type" value="Genomic_DNA"/>
</dbReference>
<keyword evidence="1" id="KW-1133">Transmembrane helix</keyword>
<feature type="transmembrane region" description="Helical" evidence="1">
    <location>
        <begin position="15"/>
        <end position="36"/>
    </location>
</feature>
<sequence>MRKASDAGFTLVDVIVSSTVMMVVLTIFTTSILSMYRSANAIESKSVAQSQLGIALQRLDREVRYARGISTTPATGATTIDFLSVQNLKDECVQLRVQGGVLSQRTWAYGVTTFAPTAWQPLASGIVSTAPFTYVGPTERLGYQQLAIDLKTNADQEQATFTALNTSRNSGNDYCAAGR</sequence>
<accession>A0A919T1S9</accession>
<keyword evidence="1" id="KW-0472">Membrane</keyword>
<organism evidence="2 3">
    <name type="scientific">Winogradskya consettensis</name>
    <dbReference type="NCBI Taxonomy" id="113560"/>
    <lineage>
        <taxon>Bacteria</taxon>
        <taxon>Bacillati</taxon>
        <taxon>Actinomycetota</taxon>
        <taxon>Actinomycetes</taxon>
        <taxon>Micromonosporales</taxon>
        <taxon>Micromonosporaceae</taxon>
        <taxon>Winogradskya</taxon>
    </lineage>
</organism>
<protein>
    <submittedName>
        <fullName evidence="2">Uncharacterized protein</fullName>
    </submittedName>
</protein>
<keyword evidence="3" id="KW-1185">Reference proteome</keyword>
<reference evidence="2" key="1">
    <citation type="submission" date="2021-03" db="EMBL/GenBank/DDBJ databases">
        <title>Whole genome shotgun sequence of Actinoplanes consettensis NBRC 14913.</title>
        <authorList>
            <person name="Komaki H."/>
            <person name="Tamura T."/>
        </authorList>
    </citation>
    <scope>NUCLEOTIDE SEQUENCE</scope>
    <source>
        <strain evidence="2">NBRC 14913</strain>
    </source>
</reference>
<comment type="caution">
    <text evidence="2">The sequence shown here is derived from an EMBL/GenBank/DDBJ whole genome shotgun (WGS) entry which is preliminary data.</text>
</comment>
<evidence type="ECO:0000313" key="2">
    <source>
        <dbReference type="EMBL" id="GIM83194.1"/>
    </source>
</evidence>